<comment type="caution">
    <text evidence="3">The sequence shown here is derived from an EMBL/GenBank/DDBJ whole genome shotgun (WGS) entry which is preliminary data.</text>
</comment>
<dbReference type="PANTHER" id="PTHR45740">
    <property type="entry name" value="POLY [ADP-RIBOSE] POLYMERASE"/>
    <property type="match status" value="1"/>
</dbReference>
<name>A0ABP0RTB5_9DINO</name>
<reference evidence="3 4" key="1">
    <citation type="submission" date="2024-02" db="EMBL/GenBank/DDBJ databases">
        <authorList>
            <person name="Chen Y."/>
            <person name="Shah S."/>
            <person name="Dougan E. K."/>
            <person name="Thang M."/>
            <person name="Chan C."/>
        </authorList>
    </citation>
    <scope>NUCLEOTIDE SEQUENCE [LARGE SCALE GENOMIC DNA]</scope>
</reference>
<evidence type="ECO:0000313" key="4">
    <source>
        <dbReference type="Proteomes" id="UP001642484"/>
    </source>
</evidence>
<sequence length="345" mass="35807">MGCGASAEKKAEEPPATDSSAAPAAASAASPAAEAAESKAEEPKAELTSTTDGKEVPMEQKVQLAAAPQAESSAPANPCTAAPEMLEAMQKLVDATAQEQKGLKVQEVLKVQNAQMQHRYDHFAADLHRNFGSSIARHVVLTDDLGPAELRKEINEMYLFHGTSPTEAKQIASSDFDFKEEAGHVRTTFGLGLHLPEAAGRAHENSKVEDSLRALLLVKAVGGNVHTAVEHGDSSEMVHSGQYDSVCGIHPTHREMVFYHHKSVCCDYIILYKQAEAAPTAEAAAPAAAPAAEEAAPAAEEAAPAAEEAAPAAEEAAPAAEEAAPAAEEAAPAAEEAAPAAEAAE</sequence>
<protein>
    <recommendedName>
        <fullName evidence="2">PARP catalytic domain-containing protein</fullName>
    </recommendedName>
</protein>
<proteinExistence type="predicted"/>
<dbReference type="Proteomes" id="UP001642484">
    <property type="component" value="Unassembled WGS sequence"/>
</dbReference>
<feature type="compositionally biased region" description="Low complexity" evidence="1">
    <location>
        <begin position="14"/>
        <end position="35"/>
    </location>
</feature>
<dbReference type="Gene3D" id="3.90.228.10">
    <property type="match status" value="1"/>
</dbReference>
<evidence type="ECO:0000259" key="2">
    <source>
        <dbReference type="Pfam" id="PF00644"/>
    </source>
</evidence>
<feature type="region of interest" description="Disordered" evidence="1">
    <location>
        <begin position="288"/>
        <end position="345"/>
    </location>
</feature>
<keyword evidence="4" id="KW-1185">Reference proteome</keyword>
<dbReference type="EMBL" id="CAXAMN010026550">
    <property type="protein sequence ID" value="CAK9103876.1"/>
    <property type="molecule type" value="Genomic_DNA"/>
</dbReference>
<gene>
    <name evidence="3" type="ORF">CCMP2556_LOCUS48739</name>
</gene>
<dbReference type="Pfam" id="PF00644">
    <property type="entry name" value="PARP"/>
    <property type="match status" value="1"/>
</dbReference>
<evidence type="ECO:0000313" key="3">
    <source>
        <dbReference type="EMBL" id="CAK9103876.1"/>
    </source>
</evidence>
<feature type="domain" description="PARP catalytic" evidence="2">
    <location>
        <begin position="88"/>
        <end position="224"/>
    </location>
</feature>
<dbReference type="InterPro" id="IPR012317">
    <property type="entry name" value="Poly(ADP-ribose)pol_cat_dom"/>
</dbReference>
<feature type="compositionally biased region" description="Basic and acidic residues" evidence="1">
    <location>
        <begin position="36"/>
        <end position="45"/>
    </location>
</feature>
<dbReference type="SUPFAM" id="SSF56399">
    <property type="entry name" value="ADP-ribosylation"/>
    <property type="match status" value="1"/>
</dbReference>
<organism evidence="3 4">
    <name type="scientific">Durusdinium trenchii</name>
    <dbReference type="NCBI Taxonomy" id="1381693"/>
    <lineage>
        <taxon>Eukaryota</taxon>
        <taxon>Sar</taxon>
        <taxon>Alveolata</taxon>
        <taxon>Dinophyceae</taxon>
        <taxon>Suessiales</taxon>
        <taxon>Symbiodiniaceae</taxon>
        <taxon>Durusdinium</taxon>
    </lineage>
</organism>
<dbReference type="InterPro" id="IPR051712">
    <property type="entry name" value="ARTD-AVP"/>
</dbReference>
<evidence type="ECO:0000256" key="1">
    <source>
        <dbReference type="SAM" id="MobiDB-lite"/>
    </source>
</evidence>
<dbReference type="PANTHER" id="PTHR45740:SF2">
    <property type="entry name" value="POLY [ADP-RIBOSE] POLYMERASE"/>
    <property type="match status" value="1"/>
</dbReference>
<feature type="region of interest" description="Disordered" evidence="1">
    <location>
        <begin position="1"/>
        <end position="57"/>
    </location>
</feature>
<accession>A0ABP0RTB5</accession>